<dbReference type="InterPro" id="IPR024607">
    <property type="entry name" value="Sulfatase_CS"/>
</dbReference>
<accession>T1IPA0</accession>
<keyword evidence="7" id="KW-1133">Transmembrane helix</keyword>
<dbReference type="InterPro" id="IPR017850">
    <property type="entry name" value="Alkaline_phosphatase_core_sf"/>
</dbReference>
<comment type="similarity">
    <text evidence="2">Belongs to the sulfatase family.</text>
</comment>
<keyword evidence="3" id="KW-0479">Metal-binding</keyword>
<comment type="cofactor">
    <cofactor evidence="1">
        <name>Ca(2+)</name>
        <dbReference type="ChEBI" id="CHEBI:29108"/>
    </cofactor>
</comment>
<evidence type="ECO:0000256" key="1">
    <source>
        <dbReference type="ARBA" id="ARBA00001913"/>
    </source>
</evidence>
<protein>
    <recommendedName>
        <fullName evidence="8">Sulfatase N-terminal domain-containing protein</fullName>
    </recommendedName>
</protein>
<keyword evidence="7" id="KW-0472">Membrane</keyword>
<keyword evidence="6" id="KW-0325">Glycoprotein</keyword>
<dbReference type="Gene3D" id="3.30.1120.10">
    <property type="match status" value="1"/>
</dbReference>
<dbReference type="InterPro" id="IPR000917">
    <property type="entry name" value="Sulfatase_N"/>
</dbReference>
<evidence type="ECO:0000256" key="4">
    <source>
        <dbReference type="ARBA" id="ARBA00022801"/>
    </source>
</evidence>
<evidence type="ECO:0000256" key="5">
    <source>
        <dbReference type="ARBA" id="ARBA00022837"/>
    </source>
</evidence>
<dbReference type="Gene3D" id="3.40.720.10">
    <property type="entry name" value="Alkaline Phosphatase, subunit A"/>
    <property type="match status" value="4"/>
</dbReference>
<dbReference type="STRING" id="126957.T1IPA0"/>
<feature type="domain" description="Sulfatase N-terminal" evidence="8">
    <location>
        <begin position="286"/>
        <end position="568"/>
    </location>
</feature>
<feature type="domain" description="Sulfatase N-terminal" evidence="8">
    <location>
        <begin position="676"/>
        <end position="943"/>
    </location>
</feature>
<evidence type="ECO:0000313" key="10">
    <source>
        <dbReference type="Proteomes" id="UP000014500"/>
    </source>
</evidence>
<dbReference type="PANTHER" id="PTHR10342:SF274">
    <property type="entry name" value="ARYLSULFATASE B"/>
    <property type="match status" value="1"/>
</dbReference>
<reference evidence="9" key="2">
    <citation type="submission" date="2015-02" db="UniProtKB">
        <authorList>
            <consortium name="EnsemblMetazoa"/>
        </authorList>
    </citation>
    <scope>IDENTIFICATION</scope>
</reference>
<dbReference type="InterPro" id="IPR047115">
    <property type="entry name" value="ARSB"/>
</dbReference>
<evidence type="ECO:0000259" key="8">
    <source>
        <dbReference type="Pfam" id="PF00884"/>
    </source>
</evidence>
<feature type="domain" description="Sulfatase N-terminal" evidence="8">
    <location>
        <begin position="128"/>
        <end position="240"/>
    </location>
</feature>
<dbReference type="HOGENOM" id="CLU_283472_0_0_1"/>
<reference evidence="10" key="1">
    <citation type="submission" date="2011-05" db="EMBL/GenBank/DDBJ databases">
        <authorList>
            <person name="Richards S.R."/>
            <person name="Qu J."/>
            <person name="Jiang H."/>
            <person name="Jhangiani S.N."/>
            <person name="Agravi P."/>
            <person name="Goodspeed R."/>
            <person name="Gross S."/>
            <person name="Mandapat C."/>
            <person name="Jackson L."/>
            <person name="Mathew T."/>
            <person name="Pu L."/>
            <person name="Thornton R."/>
            <person name="Saada N."/>
            <person name="Wilczek-Boney K.B."/>
            <person name="Lee S."/>
            <person name="Kovar C."/>
            <person name="Wu Y."/>
            <person name="Scherer S.E."/>
            <person name="Worley K.C."/>
            <person name="Muzny D.M."/>
            <person name="Gibbs R."/>
        </authorList>
    </citation>
    <scope>NUCLEOTIDE SEQUENCE</scope>
    <source>
        <strain evidence="10">Brora</strain>
    </source>
</reference>
<organism evidence="9 10">
    <name type="scientific">Strigamia maritima</name>
    <name type="common">European centipede</name>
    <name type="synonym">Geophilus maritimus</name>
    <dbReference type="NCBI Taxonomy" id="126957"/>
    <lineage>
        <taxon>Eukaryota</taxon>
        <taxon>Metazoa</taxon>
        <taxon>Ecdysozoa</taxon>
        <taxon>Arthropoda</taxon>
        <taxon>Myriapoda</taxon>
        <taxon>Chilopoda</taxon>
        <taxon>Pleurostigmophora</taxon>
        <taxon>Geophilomorpha</taxon>
        <taxon>Linotaeniidae</taxon>
        <taxon>Strigamia</taxon>
    </lineage>
</organism>
<keyword evidence="4" id="KW-0378">Hydrolase</keyword>
<dbReference type="eggNOG" id="KOG3867">
    <property type="taxonomic scope" value="Eukaryota"/>
</dbReference>
<dbReference type="Pfam" id="PF00884">
    <property type="entry name" value="Sulfatase"/>
    <property type="match status" value="3"/>
</dbReference>
<keyword evidence="7" id="KW-0812">Transmembrane</keyword>
<feature type="transmembrane region" description="Helical" evidence="7">
    <location>
        <begin position="6"/>
        <end position="27"/>
    </location>
</feature>
<dbReference type="PROSITE" id="PS00523">
    <property type="entry name" value="SULFATASE_1"/>
    <property type="match status" value="1"/>
</dbReference>
<evidence type="ECO:0000256" key="7">
    <source>
        <dbReference type="SAM" id="Phobius"/>
    </source>
</evidence>
<dbReference type="GO" id="GO:0008484">
    <property type="term" value="F:sulfuric ester hydrolase activity"/>
    <property type="evidence" value="ECO:0007669"/>
    <property type="project" value="InterPro"/>
</dbReference>
<evidence type="ECO:0000256" key="3">
    <source>
        <dbReference type="ARBA" id="ARBA00022723"/>
    </source>
</evidence>
<dbReference type="CDD" id="cd16029">
    <property type="entry name" value="4-S"/>
    <property type="match status" value="2"/>
</dbReference>
<evidence type="ECO:0000313" key="9">
    <source>
        <dbReference type="EnsemblMetazoa" id="SMAR002849-PA"/>
    </source>
</evidence>
<dbReference type="GO" id="GO:0046872">
    <property type="term" value="F:metal ion binding"/>
    <property type="evidence" value="ECO:0007669"/>
    <property type="project" value="UniProtKB-KW"/>
</dbReference>
<evidence type="ECO:0000256" key="6">
    <source>
        <dbReference type="ARBA" id="ARBA00023180"/>
    </source>
</evidence>
<dbReference type="EnsemblMetazoa" id="SMAR002849-RA">
    <property type="protein sequence ID" value="SMAR002849-PA"/>
    <property type="gene ID" value="SMAR002849"/>
</dbReference>
<keyword evidence="5" id="KW-0106">Calcium</keyword>
<name>T1IPA0_STRMM</name>
<dbReference type="PROSITE" id="PS00149">
    <property type="entry name" value="SULFATASE_2"/>
    <property type="match status" value="1"/>
</dbReference>
<sequence length="1099" mass="124248">MHVKKSVVIWILIVIAFIIGILTSVVLRSRNKKQQRPNILFIMADDLGWNDVSWHNKDIITPNLHQLATQGVILNQSYHFTFRFFEPLGLPISLKTIGQQLQLLGGILATARQSIRQFSEDSIHFLVPKKYFDMYPNETNNARRVYSGMVTAFDESLGRIIEILKKSGQYDNTLIVFTSDNGGENIYGGNNWPLRGGKQTIWEGGTRAVGFVHSPLLKKGFIFRLIHIVDWFATFLKLAGGKPDPEIDSVDQWSTLSENGPPILIFLTIGLLISFGLIHEQKQRQPNIVFIVADDLGWNDISWNNPDVLTPNLHQLANDGVILNQSYIQPLCSPTRAAFMTGYYPFRVGFQNNALGSLEPTGLPLHLQTLAEKLQSLAYNTYLIGNDQIIFLQDGIWVSVRGLILRIIEDLPLFSGSTMATKRIMFLFTQEAINVIKREKDQPFFLVVAFQAVHEPLEVPQRYSDLYPNTTNVYRRIYSGMVTAMDEGVGKIIKTLKDSGHYDNTLEVFTTDNGGDNWPLRGNKATIWEGGTRGPAFVHSPLLKIKGYVSNKLIHAVDWFATFLTLAGGKPDDDIDGVNQWPMLSEDQPSNRRELVYNIDNTQVYSAAIRIDDYKLIVGDAGQPNGWYPVPVAMDTSDLFTVTFQEWSKVYPLVFYPQLYNLKKCASAKNQFVYSSRASFMTGYYPFRVGLQHGVLNPLKAAGIPLHFLILPQYMSNLGYKTTLVGKWHLGFCSWAYTPNHRGFTSFFGYYNGEETYYSHVCARNNTPANDSYSGYDFRLNDKVGWEFNGTYSTFLFTQAAINVIKSQKHEPFFLYVAFQAVHAPLEVPQNYTDLYPNIKNEYRKKFSGMVTAMDEGVGKIIKSLKDSGHYDNTLVVFTTDNGGQNLYGGNNWPLRGNKDTIWEGGTRGPAFVHSPLLKIKGYVSNKLIHAVDWFATFITLAGGKPDDDIDGVNQWPMLSEDQPSNRREFVYNIDNTNAYGAAIRIDDYKLIVGDAGEPSGWYPAPEVTDATGRYTVVIQEWSKTKPPVQLPQLYNLKIDPLEKYDLATLQPEKAAFMLNRLLQYQKKIVPSIHLPNDPEGNPIHWNGTFSPGWCQPIH</sequence>
<keyword evidence="10" id="KW-1185">Reference proteome</keyword>
<dbReference type="SUPFAM" id="SSF53649">
    <property type="entry name" value="Alkaline phosphatase-like"/>
    <property type="match status" value="3"/>
</dbReference>
<dbReference type="AlphaFoldDB" id="T1IPA0"/>
<evidence type="ECO:0000256" key="2">
    <source>
        <dbReference type="ARBA" id="ARBA00008779"/>
    </source>
</evidence>
<dbReference type="OMA" id="NAWATPK"/>
<dbReference type="EMBL" id="JH431251">
    <property type="status" value="NOT_ANNOTATED_CDS"/>
    <property type="molecule type" value="Genomic_DNA"/>
</dbReference>
<dbReference type="PANTHER" id="PTHR10342">
    <property type="entry name" value="ARYLSULFATASE"/>
    <property type="match status" value="1"/>
</dbReference>
<proteinExistence type="inferred from homology"/>
<dbReference type="Proteomes" id="UP000014500">
    <property type="component" value="Unassembled WGS sequence"/>
</dbReference>